<comment type="caution">
    <text evidence="3">The sequence shown here is derived from an EMBL/GenBank/DDBJ whole genome shotgun (WGS) entry which is preliminary data.</text>
</comment>
<dbReference type="PANTHER" id="PTHR46124">
    <property type="entry name" value="D-AMINOACYL-TRNA DEACYLASE"/>
    <property type="match status" value="1"/>
</dbReference>
<feature type="binding site" evidence="1">
    <location>
        <position position="139"/>
    </location>
    <ligand>
        <name>a divalent metal cation</name>
        <dbReference type="ChEBI" id="CHEBI:60240"/>
        <label>1</label>
    </ligand>
</feature>
<feature type="binding site" evidence="1">
    <location>
        <position position="200"/>
    </location>
    <ligand>
        <name>a divalent metal cation</name>
        <dbReference type="ChEBI" id="CHEBI:60240"/>
        <label>2</label>
    </ligand>
</feature>
<dbReference type="CDD" id="cd01310">
    <property type="entry name" value="TatD_DNAse"/>
    <property type="match status" value="1"/>
</dbReference>
<sequence length="330" mass="36445">MGKSRRKRGWAQAPIALPSPVIDNHTHLPLHEGEIPNPEGVRVPRERQVQLAKQVNVAGMITSGCELPELEPTLDQLGQNQWAALAIHPNEAALHAGFVEKSPDGLTHERQAHHQVSLEEAIARVGQLCRDRRVVAVGETGLDYYRTSEAGKQYQLESFRAHIELAKELDLPLQIHDREAHSDTIETLLDMGAPARTVFHCYSGDEEMARVLAENGWYASFSGTLTYPANEHLRRALLALPRELVLVETDAPYLTAQAHRGQPNASYLMPFTVRRIAALWAIADGVGPTQDDDALGKAMEKSEQVLADELAQTCRQLLANTVQVYSVSLG</sequence>
<dbReference type="AlphaFoldDB" id="A0A2I1INE6"/>
<protein>
    <submittedName>
        <fullName evidence="3">TatD family deoxyribonuclease</fullName>
    </submittedName>
</protein>
<dbReference type="Pfam" id="PF01026">
    <property type="entry name" value="TatD_DNase"/>
    <property type="match status" value="1"/>
</dbReference>
<organism evidence="3 4">
    <name type="scientific">Winkia neuii</name>
    <dbReference type="NCBI Taxonomy" id="33007"/>
    <lineage>
        <taxon>Bacteria</taxon>
        <taxon>Bacillati</taxon>
        <taxon>Actinomycetota</taxon>
        <taxon>Actinomycetes</taxon>
        <taxon>Actinomycetales</taxon>
        <taxon>Actinomycetaceae</taxon>
        <taxon>Winkia</taxon>
    </lineage>
</organism>
<dbReference type="GO" id="GO:0046872">
    <property type="term" value="F:metal ion binding"/>
    <property type="evidence" value="ECO:0007669"/>
    <property type="project" value="UniProtKB-KW"/>
</dbReference>
<dbReference type="GO" id="GO:0016788">
    <property type="term" value="F:hydrolase activity, acting on ester bonds"/>
    <property type="evidence" value="ECO:0007669"/>
    <property type="project" value="InterPro"/>
</dbReference>
<feature type="binding site" evidence="1">
    <location>
        <position position="25"/>
    </location>
    <ligand>
        <name>a divalent metal cation</name>
        <dbReference type="ChEBI" id="CHEBI:60240"/>
        <label>1</label>
    </ligand>
</feature>
<accession>A0A2I1INE6</accession>
<dbReference type="RefSeq" id="WP_024331135.1">
    <property type="nucleotide sequence ID" value="NZ_JASOXK010000002.1"/>
</dbReference>
<evidence type="ECO:0000256" key="1">
    <source>
        <dbReference type="PIRSR" id="PIRSR005902-1"/>
    </source>
</evidence>
<keyword evidence="4" id="KW-1185">Reference proteome</keyword>
<feature type="compositionally biased region" description="Basic and acidic residues" evidence="2">
    <location>
        <begin position="24"/>
        <end position="34"/>
    </location>
</feature>
<dbReference type="SUPFAM" id="SSF51556">
    <property type="entry name" value="Metallo-dependent hydrolases"/>
    <property type="match status" value="1"/>
</dbReference>
<gene>
    <name evidence="3" type="ORF">CYJ19_03095</name>
</gene>
<dbReference type="InterPro" id="IPR001130">
    <property type="entry name" value="TatD-like"/>
</dbReference>
<feature type="binding site" evidence="1">
    <location>
        <position position="27"/>
    </location>
    <ligand>
        <name>a divalent metal cation</name>
        <dbReference type="ChEBI" id="CHEBI:60240"/>
        <label>1</label>
    </ligand>
</feature>
<feature type="binding site" evidence="1">
    <location>
        <position position="250"/>
    </location>
    <ligand>
        <name>a divalent metal cation</name>
        <dbReference type="ChEBI" id="CHEBI:60240"/>
        <label>1</label>
    </ligand>
</feature>
<dbReference type="GeneID" id="35867709"/>
<evidence type="ECO:0000313" key="3">
    <source>
        <dbReference type="EMBL" id="PKY72647.1"/>
    </source>
</evidence>
<dbReference type="PIRSF" id="PIRSF005902">
    <property type="entry name" value="DNase_TatD"/>
    <property type="match status" value="1"/>
</dbReference>
<dbReference type="Proteomes" id="UP000235122">
    <property type="component" value="Unassembled WGS sequence"/>
</dbReference>
<feature type="binding site" evidence="1">
    <location>
        <position position="176"/>
    </location>
    <ligand>
        <name>a divalent metal cation</name>
        <dbReference type="ChEBI" id="CHEBI:60240"/>
        <label>2</label>
    </ligand>
</feature>
<dbReference type="EMBL" id="PKKO01000002">
    <property type="protein sequence ID" value="PKY72647.1"/>
    <property type="molecule type" value="Genomic_DNA"/>
</dbReference>
<keyword evidence="1" id="KW-0479">Metal-binding</keyword>
<dbReference type="GO" id="GO:0005829">
    <property type="term" value="C:cytosol"/>
    <property type="evidence" value="ECO:0007669"/>
    <property type="project" value="TreeGrafter"/>
</dbReference>
<dbReference type="PANTHER" id="PTHR46124:SF2">
    <property type="entry name" value="D-AMINOACYL-TRNA DEACYLASE"/>
    <property type="match status" value="1"/>
</dbReference>
<dbReference type="InterPro" id="IPR032466">
    <property type="entry name" value="Metal_Hydrolase"/>
</dbReference>
<dbReference type="Gene3D" id="3.20.20.140">
    <property type="entry name" value="Metal-dependent hydrolases"/>
    <property type="match status" value="1"/>
</dbReference>
<proteinExistence type="predicted"/>
<feature type="region of interest" description="Disordered" evidence="2">
    <location>
        <begin position="1"/>
        <end position="41"/>
    </location>
</feature>
<name>A0A2I1INE6_9ACTO</name>
<evidence type="ECO:0000256" key="2">
    <source>
        <dbReference type="SAM" id="MobiDB-lite"/>
    </source>
</evidence>
<reference evidence="3 4" key="1">
    <citation type="submission" date="2017-12" db="EMBL/GenBank/DDBJ databases">
        <title>Phylogenetic diversity of female urinary microbiome.</title>
        <authorList>
            <person name="Thomas-White K."/>
            <person name="Wolfe A.J."/>
        </authorList>
    </citation>
    <scope>NUCLEOTIDE SEQUENCE [LARGE SCALE GENOMIC DNA]</scope>
    <source>
        <strain evidence="3 4">UMB0402</strain>
    </source>
</reference>
<dbReference type="STRING" id="33007.HMPREF3198_01607"/>
<evidence type="ECO:0000313" key="4">
    <source>
        <dbReference type="Proteomes" id="UP000235122"/>
    </source>
</evidence>